<dbReference type="PANTHER" id="PTHR21301">
    <property type="entry name" value="REVERSE TRANSCRIPTASE"/>
    <property type="match status" value="1"/>
</dbReference>
<feature type="domain" description="Helix-turn-helix" evidence="1">
    <location>
        <begin position="102"/>
        <end position="155"/>
    </location>
</feature>
<evidence type="ECO:0000313" key="2">
    <source>
        <dbReference type="Proteomes" id="UP000025227"/>
    </source>
</evidence>
<dbReference type="CDD" id="cd00304">
    <property type="entry name" value="RT_like"/>
    <property type="match status" value="1"/>
</dbReference>
<dbReference type="Pfam" id="PF26215">
    <property type="entry name" value="HTH_animal"/>
    <property type="match status" value="1"/>
</dbReference>
<protein>
    <submittedName>
        <fullName evidence="3">Reverse transcriptase domain-containing protein</fullName>
    </submittedName>
</protein>
<evidence type="ECO:0000259" key="1">
    <source>
        <dbReference type="Pfam" id="PF26215"/>
    </source>
</evidence>
<dbReference type="WBParaSite" id="HCON_00182790-00001">
    <property type="protein sequence ID" value="HCON_00182790-00001"/>
    <property type="gene ID" value="HCON_00182790"/>
</dbReference>
<dbReference type="Proteomes" id="UP000025227">
    <property type="component" value="Unplaced"/>
</dbReference>
<dbReference type="OMA" id="FGRINHN"/>
<name>A0A7I4Z2G9_HAECO</name>
<proteinExistence type="predicted"/>
<dbReference type="AlphaFoldDB" id="A0A7I4Z2G9"/>
<organism evidence="2 3">
    <name type="scientific">Haemonchus contortus</name>
    <name type="common">Barber pole worm</name>
    <dbReference type="NCBI Taxonomy" id="6289"/>
    <lineage>
        <taxon>Eukaryota</taxon>
        <taxon>Metazoa</taxon>
        <taxon>Ecdysozoa</taxon>
        <taxon>Nematoda</taxon>
        <taxon>Chromadorea</taxon>
        <taxon>Rhabditida</taxon>
        <taxon>Rhabditina</taxon>
        <taxon>Rhabditomorpha</taxon>
        <taxon>Strongyloidea</taxon>
        <taxon>Trichostrongylidae</taxon>
        <taxon>Haemonchus</taxon>
    </lineage>
</organism>
<keyword evidence="2" id="KW-1185">Reference proteome</keyword>
<dbReference type="PANTHER" id="PTHR21301:SF10">
    <property type="entry name" value="REVERSE TRANSCRIPTASE DOMAIN-CONTAINING PROTEIN"/>
    <property type="match status" value="1"/>
</dbReference>
<dbReference type="InterPro" id="IPR058912">
    <property type="entry name" value="HTH_animal"/>
</dbReference>
<evidence type="ECO:0000313" key="3">
    <source>
        <dbReference type="WBParaSite" id="HCON_00182790-00001"/>
    </source>
</evidence>
<accession>A0A7I4Z2G9</accession>
<reference evidence="3" key="1">
    <citation type="submission" date="2020-12" db="UniProtKB">
        <authorList>
            <consortium name="WormBaseParasite"/>
        </authorList>
    </citation>
    <scope>IDENTIFICATION</scope>
    <source>
        <strain evidence="3">MHco3</strain>
    </source>
</reference>
<sequence>MVMGQRLAPVLAIAYMSRIEKPLLDRRPILYCRYIDEGFVVFSTEEEMDTCYELLNKQAENIKFTREEPRDNWLPFLIMQVRLEGGFYRTKWYRKPSNKNILVHLNPAHPFKTKRATKSNMFKTAILVSSGRQEEADSLELARKIALSNGYPLALKNSYGAHKKEQHGLNIYSSDRVAFCIPYISDAISSEIRAALHKCGLTDMVRAVEIPPENLKRRLVRNRCYDRICLTPNCVVCPNGQGGDCMTSGAVYLITCNLYHIIVNREFRLTDVAVVPKFYTGSDHRLLRAGFHFSLRGERTAKFGKRSPKNVLNWDHFASLARLWEDSVSGNTRLWEDSVSGNIDEEYDRPVEHLQDSARNSVKKRLSLKTLELVHSMESRELQAITS</sequence>
<dbReference type="OrthoDB" id="5988153at2759"/>